<keyword evidence="3" id="KW-0064">Aspartyl protease</keyword>
<keyword evidence="7" id="KW-1185">Reference proteome</keyword>
<evidence type="ECO:0000256" key="5">
    <source>
        <dbReference type="SAM" id="MobiDB-lite"/>
    </source>
</evidence>
<dbReference type="Proteomes" id="UP000653076">
    <property type="component" value="Unassembled WGS sequence"/>
</dbReference>
<sequence length="198" mass="20467">MSGAVSSLDGGRILVAGIGNIFLGDDAFGVEVVRRLRDVLLPPGVDVSDYGIRGMHLAYDLLDGRHDVLVLVDALPLDEPPGTLAVIQVDLDDPGWTLRPADVLHAPAADAHGMDPESVLRLLRGLGGSIGRVLVVGCRPAVLDEHMGLSAPVAAAVDEAVRTVTGIVREEAARLAGGEGAARSVPANDSERGVSTHA</sequence>
<dbReference type="PRINTS" id="PR00446">
    <property type="entry name" value="HYDRGNUPTAKE"/>
</dbReference>
<reference evidence="6 7" key="1">
    <citation type="submission" date="2021-01" db="EMBL/GenBank/DDBJ databases">
        <title>Whole genome shotgun sequence of Verrucosispora qiuiae NBRC 106684.</title>
        <authorList>
            <person name="Komaki H."/>
            <person name="Tamura T."/>
        </authorList>
    </citation>
    <scope>NUCLEOTIDE SEQUENCE [LARGE SCALE GENOMIC DNA]</scope>
    <source>
        <strain evidence="6 7">NBRC 106684</strain>
    </source>
</reference>
<protein>
    <submittedName>
        <fullName evidence="6">Peptidase M52</fullName>
    </submittedName>
</protein>
<evidence type="ECO:0000313" key="6">
    <source>
        <dbReference type="EMBL" id="GIJ30217.1"/>
    </source>
</evidence>
<dbReference type="Pfam" id="PF01750">
    <property type="entry name" value="HycI"/>
    <property type="match status" value="1"/>
</dbReference>
<evidence type="ECO:0000313" key="7">
    <source>
        <dbReference type="Proteomes" id="UP000653076"/>
    </source>
</evidence>
<dbReference type="InterPro" id="IPR023430">
    <property type="entry name" value="Pept_HybD-like_dom_sf"/>
</dbReference>
<keyword evidence="2" id="KW-0645">Protease</keyword>
<accession>A0ABQ4JL50</accession>
<evidence type="ECO:0000256" key="4">
    <source>
        <dbReference type="ARBA" id="ARBA00022801"/>
    </source>
</evidence>
<evidence type="ECO:0000256" key="1">
    <source>
        <dbReference type="ARBA" id="ARBA00006814"/>
    </source>
</evidence>
<dbReference type="InterPro" id="IPR000671">
    <property type="entry name" value="Peptidase_A31"/>
</dbReference>
<dbReference type="RefSeq" id="WP_204037884.1">
    <property type="nucleotide sequence ID" value="NZ_BOPC01000101.1"/>
</dbReference>
<proteinExistence type="inferred from homology"/>
<name>A0ABQ4JL50_9ACTN</name>
<dbReference type="PANTHER" id="PTHR30302">
    <property type="entry name" value="HYDROGENASE 1 MATURATION PROTEASE"/>
    <property type="match status" value="1"/>
</dbReference>
<dbReference type="Gene3D" id="3.40.50.1450">
    <property type="entry name" value="HybD-like"/>
    <property type="match status" value="1"/>
</dbReference>
<organism evidence="6 7">
    <name type="scientific">Micromonospora qiuiae</name>
    <dbReference type="NCBI Taxonomy" id="502268"/>
    <lineage>
        <taxon>Bacteria</taxon>
        <taxon>Bacillati</taxon>
        <taxon>Actinomycetota</taxon>
        <taxon>Actinomycetes</taxon>
        <taxon>Micromonosporales</taxon>
        <taxon>Micromonosporaceae</taxon>
        <taxon>Micromonospora</taxon>
    </lineage>
</organism>
<dbReference type="EMBL" id="BOPC01000101">
    <property type="protein sequence ID" value="GIJ30217.1"/>
    <property type="molecule type" value="Genomic_DNA"/>
</dbReference>
<gene>
    <name evidence="6" type="ORF">Vqi01_53790</name>
</gene>
<feature type="compositionally biased region" description="Basic and acidic residues" evidence="5">
    <location>
        <begin position="189"/>
        <end position="198"/>
    </location>
</feature>
<comment type="caution">
    <text evidence="6">The sequence shown here is derived from an EMBL/GenBank/DDBJ whole genome shotgun (WGS) entry which is preliminary data.</text>
</comment>
<comment type="similarity">
    <text evidence="1">Belongs to the peptidase A31 family.</text>
</comment>
<dbReference type="NCBIfam" id="TIGR00072">
    <property type="entry name" value="hydrog_prot"/>
    <property type="match status" value="1"/>
</dbReference>
<keyword evidence="4" id="KW-0378">Hydrolase</keyword>
<feature type="region of interest" description="Disordered" evidence="5">
    <location>
        <begin position="178"/>
        <end position="198"/>
    </location>
</feature>
<evidence type="ECO:0000256" key="2">
    <source>
        <dbReference type="ARBA" id="ARBA00022670"/>
    </source>
</evidence>
<evidence type="ECO:0000256" key="3">
    <source>
        <dbReference type="ARBA" id="ARBA00022750"/>
    </source>
</evidence>
<dbReference type="SUPFAM" id="SSF53163">
    <property type="entry name" value="HybD-like"/>
    <property type="match status" value="1"/>
</dbReference>
<dbReference type="CDD" id="cd06068">
    <property type="entry name" value="H2MP_like-1"/>
    <property type="match status" value="1"/>
</dbReference>
<dbReference type="PANTHER" id="PTHR30302:SF1">
    <property type="entry name" value="HYDROGENASE 2 MATURATION PROTEASE"/>
    <property type="match status" value="1"/>
</dbReference>